<name>A0A7C5LCR4_CALS0</name>
<proteinExistence type="predicted"/>
<organism evidence="1">
    <name type="scientific">Caldiarchaeum subterraneum</name>
    <dbReference type="NCBI Taxonomy" id="311458"/>
    <lineage>
        <taxon>Archaea</taxon>
        <taxon>Nitrososphaerota</taxon>
        <taxon>Candidatus Caldarchaeales</taxon>
        <taxon>Candidatus Caldarchaeaceae</taxon>
        <taxon>Candidatus Caldarchaeum</taxon>
    </lineage>
</organism>
<protein>
    <submittedName>
        <fullName evidence="1">Uncharacterized protein</fullName>
    </submittedName>
</protein>
<accession>A0A7C5LCR4</accession>
<dbReference type="AlphaFoldDB" id="A0A7C5LCR4"/>
<comment type="caution">
    <text evidence="1">The sequence shown here is derived from an EMBL/GenBank/DDBJ whole genome shotgun (WGS) entry which is preliminary data.</text>
</comment>
<evidence type="ECO:0000313" key="1">
    <source>
        <dbReference type="EMBL" id="HHK68561.1"/>
    </source>
</evidence>
<sequence length="106" mass="11573">MQYYQAVRMGEEAAARSQSLLAKYTGMAVAAMIVKETSEGWVPVGEENFYAIVNKDESLCLLVLCDGDGYVKAMSNTMPCRVAESLAAKMEKDGIGRFLGRLTLPL</sequence>
<dbReference type="EMBL" id="DRWN01000042">
    <property type="protein sequence ID" value="HHK68561.1"/>
    <property type="molecule type" value="Genomic_DNA"/>
</dbReference>
<gene>
    <name evidence="1" type="ORF">ENM11_05340</name>
</gene>
<reference evidence="1" key="1">
    <citation type="journal article" date="2020" name="mSystems">
        <title>Genome- and Community-Level Interaction Insights into Carbon Utilization and Element Cycling Functions of Hydrothermarchaeota in Hydrothermal Sediment.</title>
        <authorList>
            <person name="Zhou Z."/>
            <person name="Liu Y."/>
            <person name="Xu W."/>
            <person name="Pan J."/>
            <person name="Luo Z.H."/>
            <person name="Li M."/>
        </authorList>
    </citation>
    <scope>NUCLEOTIDE SEQUENCE [LARGE SCALE GENOMIC DNA]</scope>
    <source>
        <strain evidence="1">SpSt-1056</strain>
    </source>
</reference>